<feature type="domain" description="DUF5678" evidence="1">
    <location>
        <begin position="14"/>
        <end position="50"/>
    </location>
</feature>
<protein>
    <recommendedName>
        <fullName evidence="1">DUF5678 domain-containing protein</fullName>
    </recommendedName>
</protein>
<accession>A0A2M7S5I4</accession>
<dbReference type="InterPro" id="IPR043734">
    <property type="entry name" value="DUF5678"/>
</dbReference>
<reference evidence="3" key="1">
    <citation type="submission" date="2017-09" db="EMBL/GenBank/DDBJ databases">
        <title>Depth-based differentiation of microbial function through sediment-hosted aquifers and enrichment of novel symbionts in the deep terrestrial subsurface.</title>
        <authorList>
            <person name="Probst A.J."/>
            <person name="Ladd B."/>
            <person name="Jarett J.K."/>
            <person name="Geller-Mcgrath D.E."/>
            <person name="Sieber C.M.K."/>
            <person name="Emerson J.B."/>
            <person name="Anantharaman K."/>
            <person name="Thomas B.C."/>
            <person name="Malmstrom R."/>
            <person name="Stieglmeier M."/>
            <person name="Klingl A."/>
            <person name="Woyke T."/>
            <person name="Ryan C.M."/>
            <person name="Banfield J.F."/>
        </authorList>
    </citation>
    <scope>NUCLEOTIDE SEQUENCE [LARGE SCALE GENOMIC DNA]</scope>
</reference>
<name>A0A2M7S5I4_9BACT</name>
<evidence type="ECO:0000313" key="3">
    <source>
        <dbReference type="Proteomes" id="UP000229307"/>
    </source>
</evidence>
<dbReference type="Pfam" id="PF18929">
    <property type="entry name" value="DUF5678"/>
    <property type="match status" value="1"/>
</dbReference>
<dbReference type="EMBL" id="PFMR01000321">
    <property type="protein sequence ID" value="PIZ14638.1"/>
    <property type="molecule type" value="Genomic_DNA"/>
</dbReference>
<gene>
    <name evidence="2" type="ORF">COY52_11580</name>
</gene>
<dbReference type="AlphaFoldDB" id="A0A2M7S5I4"/>
<comment type="caution">
    <text evidence="2">The sequence shown here is derived from an EMBL/GenBank/DDBJ whole genome shotgun (WGS) entry which is preliminary data.</text>
</comment>
<proteinExistence type="predicted"/>
<evidence type="ECO:0000313" key="2">
    <source>
        <dbReference type="EMBL" id="PIZ14638.1"/>
    </source>
</evidence>
<organism evidence="2 3">
    <name type="scientific">Candidatus Desantisbacteria bacterium CG_4_10_14_0_8_um_filter_48_22</name>
    <dbReference type="NCBI Taxonomy" id="1974543"/>
    <lineage>
        <taxon>Bacteria</taxon>
        <taxon>Candidatus Desantisiibacteriota</taxon>
    </lineage>
</organism>
<sequence>MARENKVVDLTSALSRYEGKWVALSRDEKKVVGSGRTLKEAVRVAGKKNCKDPVYTQVFSFSKGLAPWLL</sequence>
<evidence type="ECO:0000259" key="1">
    <source>
        <dbReference type="Pfam" id="PF18929"/>
    </source>
</evidence>
<dbReference type="Proteomes" id="UP000229307">
    <property type="component" value="Unassembled WGS sequence"/>
</dbReference>